<dbReference type="Pfam" id="PF00069">
    <property type="entry name" value="Pkinase"/>
    <property type="match status" value="1"/>
</dbReference>
<proteinExistence type="predicted"/>
<evidence type="ECO:0000256" key="1">
    <source>
        <dbReference type="SAM" id="MobiDB-lite"/>
    </source>
</evidence>
<feature type="compositionally biased region" description="Basic and acidic residues" evidence="1">
    <location>
        <begin position="589"/>
        <end position="605"/>
    </location>
</feature>
<dbReference type="EMBL" id="CAJMWS010000713">
    <property type="protein sequence ID" value="CAE6460011.1"/>
    <property type="molecule type" value="Genomic_DNA"/>
</dbReference>
<dbReference type="SUPFAM" id="SSF56112">
    <property type="entry name" value="Protein kinase-like (PK-like)"/>
    <property type="match status" value="1"/>
</dbReference>
<feature type="region of interest" description="Disordered" evidence="1">
    <location>
        <begin position="67"/>
        <end position="100"/>
    </location>
</feature>
<dbReference type="InterPro" id="IPR000719">
    <property type="entry name" value="Prot_kinase_dom"/>
</dbReference>
<dbReference type="InterPro" id="IPR051681">
    <property type="entry name" value="Ser/Thr_Kinases-Pseudokinases"/>
</dbReference>
<name>A0A8H3GLA6_9AGAM</name>
<dbReference type="AlphaFoldDB" id="A0A8H3GLA6"/>
<feature type="domain" description="Protein kinase" evidence="2">
    <location>
        <begin position="334"/>
        <end position="626"/>
    </location>
</feature>
<feature type="compositionally biased region" description="Polar residues" evidence="1">
    <location>
        <begin position="84"/>
        <end position="93"/>
    </location>
</feature>
<evidence type="ECO:0000313" key="4">
    <source>
        <dbReference type="Proteomes" id="UP000663846"/>
    </source>
</evidence>
<organism evidence="3 4">
    <name type="scientific">Rhizoctonia solani</name>
    <dbReference type="NCBI Taxonomy" id="456999"/>
    <lineage>
        <taxon>Eukaryota</taxon>
        <taxon>Fungi</taxon>
        <taxon>Dikarya</taxon>
        <taxon>Basidiomycota</taxon>
        <taxon>Agaricomycotina</taxon>
        <taxon>Agaricomycetes</taxon>
        <taxon>Cantharellales</taxon>
        <taxon>Ceratobasidiaceae</taxon>
        <taxon>Rhizoctonia</taxon>
    </lineage>
</organism>
<protein>
    <recommendedName>
        <fullName evidence="2">Protein kinase domain-containing protein</fullName>
    </recommendedName>
</protein>
<dbReference type="GO" id="GO:0005524">
    <property type="term" value="F:ATP binding"/>
    <property type="evidence" value="ECO:0007669"/>
    <property type="project" value="InterPro"/>
</dbReference>
<evidence type="ECO:0000313" key="3">
    <source>
        <dbReference type="EMBL" id="CAE6460011.1"/>
    </source>
</evidence>
<dbReference type="InterPro" id="IPR011009">
    <property type="entry name" value="Kinase-like_dom_sf"/>
</dbReference>
<comment type="caution">
    <text evidence="3">The sequence shown here is derived from an EMBL/GenBank/DDBJ whole genome shotgun (WGS) entry which is preliminary data.</text>
</comment>
<dbReference type="GO" id="GO:0004674">
    <property type="term" value="F:protein serine/threonine kinase activity"/>
    <property type="evidence" value="ECO:0007669"/>
    <property type="project" value="TreeGrafter"/>
</dbReference>
<dbReference type="Proteomes" id="UP000663846">
    <property type="component" value="Unassembled WGS sequence"/>
</dbReference>
<feature type="region of interest" description="Disordered" evidence="1">
    <location>
        <begin position="574"/>
        <end position="605"/>
    </location>
</feature>
<sequence length="626" mass="69354">MRRSQVHISSFDNRRNDSLDAQQHVAFQYNAYYLHIIPSQLPERCRIIPIRKMWAIHQPKPRVANSQTFHFLNDPPGDNHRNQHQLPTPSSSPDLRPPAKRLTIPDLVSTDEHFGKVNALQTAVDTLERASPPGDAVLMFNETGEGEYLLSARPWEVDECRKVNRELWDRLGGGHSPVRSPAPTCGPTGQPAALSYLTPPSSPEPARKYNLAPVAHVELPNVREPSIPSDCAGIFDHPAHPISIDESMEYISDCDDEFEHSDECTLESPYTLADGFSPCAPAPISSCHYYDGTDLFNSKRPIPPTAPMGSPSYDLPTRPRPTIKDLTSYLDLSKFPEWPIARGGFGEVWKGALVSDEKKTRPIAVKRLTMYTAAGDEGVKKITKRTNRELSIWSRLRHRNILPLLGTCSFRGGIGIVSGWQENGSAIEWVRTNPGVNRLELCKGICSGLKYLHDTEIVSLPPSPSDHKLNPKPKKVHGDLRGANVLISKSGTPRLIDFGLASVTGGNVFSASSTLAGTLRWMAPELQVTEQQGATAAGDMFAFGMTTLELFTGLPPFSDVNNDIAVLLKYQKGERPSRPCGTKRSNRNGNEDRGDSPYERREARDTVCERYAQMVHVEEEAKGDMI</sequence>
<dbReference type="PROSITE" id="PS50011">
    <property type="entry name" value="PROTEIN_KINASE_DOM"/>
    <property type="match status" value="1"/>
</dbReference>
<dbReference type="Gene3D" id="1.10.510.10">
    <property type="entry name" value="Transferase(Phosphotransferase) domain 1"/>
    <property type="match status" value="1"/>
</dbReference>
<accession>A0A8H3GLA6</accession>
<dbReference type="PANTHER" id="PTHR44329">
    <property type="entry name" value="SERINE/THREONINE-PROTEIN KINASE TNNI3K-RELATED"/>
    <property type="match status" value="1"/>
</dbReference>
<reference evidence="3" key="1">
    <citation type="submission" date="2021-01" db="EMBL/GenBank/DDBJ databases">
        <authorList>
            <person name="Kaushik A."/>
        </authorList>
    </citation>
    <scope>NUCLEOTIDE SEQUENCE</scope>
    <source>
        <strain evidence="3">AG1-1C</strain>
    </source>
</reference>
<gene>
    <name evidence="3" type="ORF">RDB_LOCUS157986</name>
</gene>
<evidence type="ECO:0000259" key="2">
    <source>
        <dbReference type="PROSITE" id="PS50011"/>
    </source>
</evidence>